<protein>
    <recommendedName>
        <fullName evidence="4">TonB-dependent receptor plug domain-containing protein</fullName>
    </recommendedName>
</protein>
<organism evidence="2 3">
    <name type="scientific">Mesonia ostreae</name>
    <dbReference type="NCBI Taxonomy" id="861110"/>
    <lineage>
        <taxon>Bacteria</taxon>
        <taxon>Pseudomonadati</taxon>
        <taxon>Bacteroidota</taxon>
        <taxon>Flavobacteriia</taxon>
        <taxon>Flavobacteriales</taxon>
        <taxon>Flavobacteriaceae</taxon>
        <taxon>Mesonia</taxon>
    </lineage>
</organism>
<evidence type="ECO:0000256" key="1">
    <source>
        <dbReference type="SAM" id="SignalP"/>
    </source>
</evidence>
<name>A0ABU2KMA3_9FLAO</name>
<keyword evidence="1" id="KW-0732">Signal</keyword>
<dbReference type="EMBL" id="JAVRBG010000019">
    <property type="protein sequence ID" value="MDT0295799.1"/>
    <property type="molecule type" value="Genomic_DNA"/>
</dbReference>
<comment type="caution">
    <text evidence="2">The sequence shown here is derived from an EMBL/GenBank/DDBJ whole genome shotgun (WGS) entry which is preliminary data.</text>
</comment>
<evidence type="ECO:0000313" key="2">
    <source>
        <dbReference type="EMBL" id="MDT0295799.1"/>
    </source>
</evidence>
<dbReference type="RefSeq" id="WP_311402727.1">
    <property type="nucleotide sequence ID" value="NZ_JAVRBG010000019.1"/>
</dbReference>
<feature type="signal peptide" evidence="1">
    <location>
        <begin position="1"/>
        <end position="19"/>
    </location>
</feature>
<evidence type="ECO:0008006" key="4">
    <source>
        <dbReference type="Google" id="ProtNLM"/>
    </source>
</evidence>
<proteinExistence type="predicted"/>
<sequence>MLNRTILLSFFLFSNFLFSQSNPKNTKELGKKYESFFKTQSDYLYLHLNKTSFFVNETLWFAAYAYNIQVQKPNKEITNLEVSIYDENHKFISHKTLYINDGKSWGDFKLDEKEFEPGMYYIAAYTEYMKNFDEKPSFIQSFTILGKDKKELGKDNPEDYAIHILPEGGHLVANIKNTMGVKVNNQKGQGIPFTKAILYNSKQDTLQEFSSNKWGFSKFEFTPKFKENYYVDFVTPKGDTIKHQIQPAEEIGVNLKLLSFNKEKTVIEVKGNQKTLPSLLQKKYYLSIHRNGVMKTLDFEFVRGFLGTKLELNTNEFFEGINIVTVFNEDFHPLLERLVYNPHKTKEVKLQAKLIKNHGDSLEIGLESYTNHLKKLSISVLPKQTNAYNSTKNVLSSVLLKPYIKGFMEKENQYFDLEESLEKRMENLDLLLLTQGWSKYNWYKIFSNSKKEIFPRNTGFELVGTVLDRNKKREDEVFLTTKCSNLFETLVIDDSNQFKMDSLYLIKDDAISIGVINKRNKKISIPKISLSIYPPFTPQTINTYFKTNSTYMNEVHYNLINHKNSVFTKNPKNFLNTNELEAVMLIGKARKDSYERIDNFTEKININENLPGSFKYATDLIRNEGFTVEINQESVKVFSNRYYTMTQGVGNKYYQITTQVYIDGVIVQPNGYTLRRLETVDLESVQFNKLGAGEGLFGGGGVIRIITKKDSRFKHNIIKKTIKTLQAQNGFSPAKEFFNPEYSNLQSDYFLYYGTIHWEPNLVMKNAKTFKIVNTLTPNLSLYVEGVSETGELISQTIHLPTK</sequence>
<reference evidence="3" key="1">
    <citation type="submission" date="2023-07" db="EMBL/GenBank/DDBJ databases">
        <title>Isolating and identifying novel microbial strains from the Mariana Trench.</title>
        <authorList>
            <person name="Fu H."/>
        </authorList>
    </citation>
    <scope>NUCLEOTIDE SEQUENCE [LARGE SCALE GENOMIC DNA]</scope>
    <source>
        <strain evidence="3">T-y2</strain>
    </source>
</reference>
<gene>
    <name evidence="2" type="ORF">RLT85_14295</name>
</gene>
<accession>A0ABU2KMA3</accession>
<dbReference type="Proteomes" id="UP001182991">
    <property type="component" value="Unassembled WGS sequence"/>
</dbReference>
<feature type="chain" id="PRO_5045096002" description="TonB-dependent receptor plug domain-containing protein" evidence="1">
    <location>
        <begin position="20"/>
        <end position="803"/>
    </location>
</feature>
<keyword evidence="3" id="KW-1185">Reference proteome</keyword>
<evidence type="ECO:0000313" key="3">
    <source>
        <dbReference type="Proteomes" id="UP001182991"/>
    </source>
</evidence>